<dbReference type="InterPro" id="IPR000718">
    <property type="entry name" value="Peptidase_M13"/>
</dbReference>
<dbReference type="Gene3D" id="3.40.390.10">
    <property type="entry name" value="Collagenase (Catalytic Domain)"/>
    <property type="match status" value="2"/>
</dbReference>
<evidence type="ECO:0000259" key="10">
    <source>
        <dbReference type="Pfam" id="PF05649"/>
    </source>
</evidence>
<dbReference type="InterPro" id="IPR018497">
    <property type="entry name" value="Peptidase_M13_C"/>
</dbReference>
<dbReference type="InterPro" id="IPR008753">
    <property type="entry name" value="Peptidase_M13_N"/>
</dbReference>
<name>A0A0N4UXZ7_ENTVE</name>
<evidence type="ECO:0000313" key="11">
    <source>
        <dbReference type="EMBL" id="VDD87000.1"/>
    </source>
</evidence>
<feature type="domain" description="Peptidase M13 C-terminal" evidence="9">
    <location>
        <begin position="454"/>
        <end position="650"/>
    </location>
</feature>
<evidence type="ECO:0000313" key="13">
    <source>
        <dbReference type="WBParaSite" id="EVEC_0000243501-mRNA-1"/>
    </source>
</evidence>
<evidence type="ECO:0000256" key="6">
    <source>
        <dbReference type="ARBA" id="ARBA00022833"/>
    </source>
</evidence>
<gene>
    <name evidence="11" type="ORF">EVEC_LOCUS2143</name>
</gene>
<dbReference type="Pfam" id="PF05649">
    <property type="entry name" value="Peptidase_M13_N"/>
    <property type="match status" value="1"/>
</dbReference>
<evidence type="ECO:0000256" key="8">
    <source>
        <dbReference type="SAM" id="SignalP"/>
    </source>
</evidence>
<reference evidence="13" key="1">
    <citation type="submission" date="2016-04" db="UniProtKB">
        <authorList>
            <consortium name="WormBaseParasite"/>
        </authorList>
    </citation>
    <scope>IDENTIFICATION</scope>
</reference>
<keyword evidence="5" id="KW-0378">Hydrolase</keyword>
<keyword evidence="7" id="KW-0482">Metalloprotease</keyword>
<feature type="signal peptide" evidence="8">
    <location>
        <begin position="1"/>
        <end position="26"/>
    </location>
</feature>
<accession>A0A0N4UXZ7</accession>
<evidence type="ECO:0000259" key="9">
    <source>
        <dbReference type="Pfam" id="PF01431"/>
    </source>
</evidence>
<evidence type="ECO:0000256" key="2">
    <source>
        <dbReference type="ARBA" id="ARBA00007357"/>
    </source>
</evidence>
<feature type="chain" id="PRO_5043122527" evidence="8">
    <location>
        <begin position="27"/>
        <end position="667"/>
    </location>
</feature>
<keyword evidence="8" id="KW-0732">Signal</keyword>
<evidence type="ECO:0000256" key="1">
    <source>
        <dbReference type="ARBA" id="ARBA00001947"/>
    </source>
</evidence>
<reference evidence="11 12" key="2">
    <citation type="submission" date="2018-10" db="EMBL/GenBank/DDBJ databases">
        <authorList>
            <consortium name="Pathogen Informatics"/>
        </authorList>
    </citation>
    <scope>NUCLEOTIDE SEQUENCE [LARGE SCALE GENOMIC DNA]</scope>
</reference>
<dbReference type="Proteomes" id="UP000274131">
    <property type="component" value="Unassembled WGS sequence"/>
</dbReference>
<dbReference type="STRING" id="51028.A0A0N4UXZ7"/>
<dbReference type="PANTHER" id="PTHR11733:SF237">
    <property type="entry name" value="NEPRILYSIN-LIKE 4"/>
    <property type="match status" value="1"/>
</dbReference>
<evidence type="ECO:0000256" key="5">
    <source>
        <dbReference type="ARBA" id="ARBA00022801"/>
    </source>
</evidence>
<keyword evidence="3" id="KW-0645">Protease</keyword>
<dbReference type="PANTHER" id="PTHR11733">
    <property type="entry name" value="ZINC METALLOPROTEASE FAMILY M13 NEPRILYSIN-RELATED"/>
    <property type="match status" value="1"/>
</dbReference>
<dbReference type="GO" id="GO:0016485">
    <property type="term" value="P:protein processing"/>
    <property type="evidence" value="ECO:0007669"/>
    <property type="project" value="TreeGrafter"/>
</dbReference>
<evidence type="ECO:0000256" key="3">
    <source>
        <dbReference type="ARBA" id="ARBA00022670"/>
    </source>
</evidence>
<dbReference type="Pfam" id="PF01431">
    <property type="entry name" value="Peptidase_M13"/>
    <property type="match status" value="1"/>
</dbReference>
<dbReference type="PRINTS" id="PR00786">
    <property type="entry name" value="NEPRILYSIN"/>
</dbReference>
<organism evidence="13">
    <name type="scientific">Enterobius vermicularis</name>
    <name type="common">Human pinworm</name>
    <dbReference type="NCBI Taxonomy" id="51028"/>
    <lineage>
        <taxon>Eukaryota</taxon>
        <taxon>Metazoa</taxon>
        <taxon>Ecdysozoa</taxon>
        <taxon>Nematoda</taxon>
        <taxon>Chromadorea</taxon>
        <taxon>Rhabditida</taxon>
        <taxon>Spirurina</taxon>
        <taxon>Oxyuridomorpha</taxon>
        <taxon>Oxyuroidea</taxon>
        <taxon>Oxyuridae</taxon>
        <taxon>Enterobius</taxon>
    </lineage>
</organism>
<dbReference type="SUPFAM" id="SSF55486">
    <property type="entry name" value="Metalloproteases ('zincins'), catalytic domain"/>
    <property type="match status" value="1"/>
</dbReference>
<dbReference type="GO" id="GO:0005886">
    <property type="term" value="C:plasma membrane"/>
    <property type="evidence" value="ECO:0007669"/>
    <property type="project" value="TreeGrafter"/>
</dbReference>
<dbReference type="GO" id="GO:0004222">
    <property type="term" value="F:metalloendopeptidase activity"/>
    <property type="evidence" value="ECO:0007669"/>
    <property type="project" value="InterPro"/>
</dbReference>
<protein>
    <submittedName>
        <fullName evidence="13">Peptidase_M13 domain-containing protein</fullName>
    </submittedName>
</protein>
<dbReference type="InterPro" id="IPR042089">
    <property type="entry name" value="Peptidase_M13_dom_2"/>
</dbReference>
<keyword evidence="6" id="KW-0862">Zinc</keyword>
<dbReference type="InterPro" id="IPR024079">
    <property type="entry name" value="MetalloPept_cat_dom_sf"/>
</dbReference>
<dbReference type="GO" id="GO:0046872">
    <property type="term" value="F:metal ion binding"/>
    <property type="evidence" value="ECO:0007669"/>
    <property type="project" value="UniProtKB-KW"/>
</dbReference>
<dbReference type="AlphaFoldDB" id="A0A0N4UXZ7"/>
<comment type="similarity">
    <text evidence="2">Belongs to the peptidase M13 family.</text>
</comment>
<comment type="cofactor">
    <cofactor evidence="1">
        <name>Zn(2+)</name>
        <dbReference type="ChEBI" id="CHEBI:29105"/>
    </cofactor>
</comment>
<dbReference type="PROSITE" id="PS51885">
    <property type="entry name" value="NEPRILYSIN"/>
    <property type="match status" value="1"/>
</dbReference>
<dbReference type="EMBL" id="UXUI01007325">
    <property type="protein sequence ID" value="VDD87000.1"/>
    <property type="molecule type" value="Genomic_DNA"/>
</dbReference>
<dbReference type="WBParaSite" id="EVEC_0000243501-mRNA-1">
    <property type="protein sequence ID" value="EVEC_0000243501-mRNA-1"/>
    <property type="gene ID" value="EVEC_0000243501"/>
</dbReference>
<keyword evidence="12" id="KW-1185">Reference proteome</keyword>
<proteinExistence type="inferred from homology"/>
<evidence type="ECO:0000256" key="4">
    <source>
        <dbReference type="ARBA" id="ARBA00022723"/>
    </source>
</evidence>
<keyword evidence="4" id="KW-0479">Metal-binding</keyword>
<sequence length="667" mass="76848">MRNKIFVVYTVLWILAEIELSTPVSTVLDTSDEYDYNYVNDINFAEDENDDFSGEHGSGEMARNELNIAEAEEVSQKDEIYRSYMDVVHRFNRSMNLKADPCADFFDYACGNNKRENDVFSEMGEKNDLKIIEALEKLQNNLTKPSFVGKAKRYYDACVSSTIDGCKSSDVIAIFRQLIKNFSMSTGFHFPYTVSNTSGARKEQILTPKALAKAVAVLSTLHVDTLITPSLIFNDFLQRPQYMLFIDQSTLYIPATTFARTGVSQLQNYMFSIVDTITRFCTAMNISLSNEDILKFAGDMINLEATIAKEYSTDEILDGECYSTAECFVENFDEYGFMDFKEYFQVLSENSKYINDYFADSNRFLKDLMSNIRDSLIAMVRYTFADDDASFGTIKKELQKVDIAARYPVYAHDNYLNSRYSDMKFEETDTYFEMHEKLLQFKFAISYELLANGKKKISIAYTLLSRPFFDYEWPLSVIYGTLGSAIGHELVHSFAELPKRYPWIEKVYSKTLYKKQSDMEECLIKQYRQYCPLNGTGLQPECLDGYSSMLENMADNAGVVAAYMAYRNQISFYGQDPRLPHPKLRQLTHDQLFFLAYAQNFCRKPPQIEELHMELITNSKYSPLKYRVIGPLSNFAAFSNAFHCPSINNGEQSKRCYTWLPTPEQII</sequence>
<evidence type="ECO:0000313" key="12">
    <source>
        <dbReference type="Proteomes" id="UP000274131"/>
    </source>
</evidence>
<feature type="domain" description="Peptidase M13 N-terminal" evidence="10">
    <location>
        <begin position="101"/>
        <end position="372"/>
    </location>
</feature>
<evidence type="ECO:0000256" key="7">
    <source>
        <dbReference type="ARBA" id="ARBA00023049"/>
    </source>
</evidence>
<dbReference type="OrthoDB" id="6475849at2759"/>
<dbReference type="Gene3D" id="1.10.1380.10">
    <property type="entry name" value="Neutral endopeptidase , domain2"/>
    <property type="match status" value="1"/>
</dbReference>